<dbReference type="EMBL" id="JTHE02000003">
    <property type="protein sequence ID" value="NEV66895.1"/>
    <property type="molecule type" value="Genomic_DNA"/>
</dbReference>
<dbReference type="GO" id="GO:0015385">
    <property type="term" value="F:sodium:proton antiporter activity"/>
    <property type="evidence" value="ECO:0007669"/>
    <property type="project" value="InterPro"/>
</dbReference>
<dbReference type="GO" id="GO:0098719">
    <property type="term" value="P:sodium ion import across plasma membrane"/>
    <property type="evidence" value="ECO:0007669"/>
    <property type="project" value="TreeGrafter"/>
</dbReference>
<evidence type="ECO:0000256" key="2">
    <source>
        <dbReference type="ARBA" id="ARBA00007367"/>
    </source>
</evidence>
<evidence type="ECO:0000256" key="11">
    <source>
        <dbReference type="ARBA" id="ARBA00023201"/>
    </source>
</evidence>
<keyword evidence="6" id="KW-0812">Transmembrane</keyword>
<organism evidence="13">
    <name type="scientific">Lyngbya confervoides BDU141951</name>
    <dbReference type="NCBI Taxonomy" id="1574623"/>
    <lineage>
        <taxon>Bacteria</taxon>
        <taxon>Bacillati</taxon>
        <taxon>Cyanobacteriota</taxon>
        <taxon>Cyanophyceae</taxon>
        <taxon>Oscillatoriophycideae</taxon>
        <taxon>Oscillatoriales</taxon>
        <taxon>Microcoleaceae</taxon>
        <taxon>Lyngbya</taxon>
    </lineage>
</organism>
<sequence>MMVEAALEDPLIEEGLRQFLLVLSVSLGVATLSRALSWLRNIPYTLLLLLVGLGLATLDVRLINLSPELILFIFLPPLLFEAAWNIKWSNLRRDWLPIGLFAIVGVIICVGGLFLGLQQFAGASLATALLVGAGLSATDPVSVVALFRELGVDKRLTTLMEGESLFNDGVAVVAYNLLLGIALGLEQFDIPVTISRFLVFVGIGLSIGGLIGFGISYLTQRFDLPLVEQSLTLVSAYGTYLVAEQLGGSGVIAVVTTGLILGNFGSRIGMSPRTRLSVSEFWDFVAFFVNSIVFLLIGDQVIFDGLIDNLNTILIAIAVMSVARAVSIFGLSALSNWWGKSNITWPNQIVLWWGGLRGSVSVALALSVPESLAEREDIIAIIFGVMLFTLLVQGLTTKPLLQFLNLLGDQPLRQAFIQKIARRVALNRVMDELKDVKQSNSVDAEYCDYQMALVEGQLEEIQEEMQEMQSEHPELSKILIDRLNESLVAIEADTYAQFIRAGYLKEEIEPLLESLLENNEPEDKNVAEALQP</sequence>
<evidence type="ECO:0000256" key="7">
    <source>
        <dbReference type="ARBA" id="ARBA00022989"/>
    </source>
</evidence>
<dbReference type="InterPro" id="IPR006153">
    <property type="entry name" value="Cation/H_exchanger_TM"/>
</dbReference>
<evidence type="ECO:0000256" key="4">
    <source>
        <dbReference type="ARBA" id="ARBA00022449"/>
    </source>
</evidence>
<evidence type="ECO:0000256" key="6">
    <source>
        <dbReference type="ARBA" id="ARBA00022692"/>
    </source>
</evidence>
<reference evidence="13" key="1">
    <citation type="submission" date="2014-11" db="EMBL/GenBank/DDBJ databases">
        <authorList>
            <person name="Malar M.C."/>
            <person name="Sen D."/>
            <person name="Tripathy S."/>
        </authorList>
    </citation>
    <scope>NUCLEOTIDE SEQUENCE</scope>
    <source>
        <strain evidence="13">BDU141951</strain>
    </source>
</reference>
<keyword evidence="9" id="KW-0406">Ion transport</keyword>
<dbReference type="GO" id="GO:0015386">
    <property type="term" value="F:potassium:proton antiporter activity"/>
    <property type="evidence" value="ECO:0007669"/>
    <property type="project" value="TreeGrafter"/>
</dbReference>
<proteinExistence type="inferred from homology"/>
<name>A0A0C1VBV0_9CYAN</name>
<dbReference type="GO" id="GO:0005886">
    <property type="term" value="C:plasma membrane"/>
    <property type="evidence" value="ECO:0007669"/>
    <property type="project" value="UniProtKB-SubCell"/>
</dbReference>
<dbReference type="Pfam" id="PF00999">
    <property type="entry name" value="Na_H_Exchanger"/>
    <property type="match status" value="1"/>
</dbReference>
<evidence type="ECO:0000256" key="1">
    <source>
        <dbReference type="ARBA" id="ARBA00004651"/>
    </source>
</evidence>
<dbReference type="Gene3D" id="6.10.140.1330">
    <property type="match status" value="1"/>
</dbReference>
<dbReference type="PANTHER" id="PTHR10110:SF195">
    <property type="entry name" value="NA(+)_H(+) ANTIPORTER NHAS2"/>
    <property type="match status" value="1"/>
</dbReference>
<evidence type="ECO:0000313" key="13">
    <source>
        <dbReference type="EMBL" id="NEV66895.1"/>
    </source>
</evidence>
<keyword evidence="11" id="KW-0739">Sodium transport</keyword>
<keyword evidence="5" id="KW-1003">Cell membrane</keyword>
<evidence type="ECO:0000256" key="5">
    <source>
        <dbReference type="ARBA" id="ARBA00022475"/>
    </source>
</evidence>
<feature type="domain" description="Cation/H+ exchanger transmembrane" evidence="12">
    <location>
        <begin position="30"/>
        <end position="402"/>
    </location>
</feature>
<dbReference type="InterPro" id="IPR018422">
    <property type="entry name" value="Cation/H_exchanger_CPA1"/>
</dbReference>
<accession>A0A0C1VBV0</accession>
<evidence type="ECO:0000259" key="12">
    <source>
        <dbReference type="Pfam" id="PF00999"/>
    </source>
</evidence>
<comment type="subcellular location">
    <subcellularLocation>
        <location evidence="1">Cell membrane</location>
        <topology evidence="1">Multi-pass membrane protein</topology>
    </subcellularLocation>
</comment>
<keyword evidence="4" id="KW-0050">Antiport</keyword>
<protein>
    <submittedName>
        <fullName evidence="13">Sodium:proton antiporter</fullName>
    </submittedName>
</protein>
<dbReference type="AlphaFoldDB" id="A0A0C1VBV0"/>
<evidence type="ECO:0000256" key="8">
    <source>
        <dbReference type="ARBA" id="ARBA00023053"/>
    </source>
</evidence>
<comment type="caution">
    <text evidence="13">The sequence shown here is derived from an EMBL/GenBank/DDBJ whole genome shotgun (WGS) entry which is preliminary data.</text>
</comment>
<dbReference type="PANTHER" id="PTHR10110">
    <property type="entry name" value="SODIUM/HYDROGEN EXCHANGER"/>
    <property type="match status" value="1"/>
</dbReference>
<evidence type="ECO:0000256" key="3">
    <source>
        <dbReference type="ARBA" id="ARBA00022448"/>
    </source>
</evidence>
<keyword evidence="8" id="KW-0915">Sodium</keyword>
<evidence type="ECO:0000256" key="10">
    <source>
        <dbReference type="ARBA" id="ARBA00023136"/>
    </source>
</evidence>
<reference evidence="13" key="3">
    <citation type="submission" date="2020-02" db="EMBL/GenBank/DDBJ databases">
        <authorList>
            <person name="Sarangi A.N."/>
            <person name="Ghosh S."/>
            <person name="Mukherjee M."/>
            <person name="Tripathy S."/>
        </authorList>
    </citation>
    <scope>NUCLEOTIDE SEQUENCE</scope>
    <source>
        <strain evidence="13">BDU141951</strain>
    </source>
</reference>
<comment type="similarity">
    <text evidence="2">Belongs to the monovalent cation:proton antiporter 1 (CPA1) transporter (TC 2.A.36) family.</text>
</comment>
<reference evidence="13" key="2">
    <citation type="journal article" date="2015" name="Genome Announc.">
        <title>Draft Genome Sequence of Filamentous Marine Cyanobacterium Lyngbya confervoides Strain BDU141951.</title>
        <authorList>
            <person name="Chandrababunaidu M.M."/>
            <person name="Sen D."/>
            <person name="Tripathy S."/>
        </authorList>
    </citation>
    <scope>NUCLEOTIDE SEQUENCE</scope>
    <source>
        <strain evidence="13">BDU141951</strain>
    </source>
</reference>
<keyword evidence="7" id="KW-1133">Transmembrane helix</keyword>
<keyword evidence="3" id="KW-0813">Transport</keyword>
<gene>
    <name evidence="13" type="ORF">QQ91_007175</name>
</gene>
<dbReference type="GO" id="GO:0051453">
    <property type="term" value="P:regulation of intracellular pH"/>
    <property type="evidence" value="ECO:0007669"/>
    <property type="project" value="TreeGrafter"/>
</dbReference>
<keyword evidence="10" id="KW-0472">Membrane</keyword>
<evidence type="ECO:0000256" key="9">
    <source>
        <dbReference type="ARBA" id="ARBA00023065"/>
    </source>
</evidence>